<accession>A0A2T3ZTH2</accession>
<evidence type="ECO:0000256" key="1">
    <source>
        <dbReference type="SAM" id="MobiDB-lite"/>
    </source>
</evidence>
<proteinExistence type="predicted"/>
<feature type="compositionally biased region" description="Polar residues" evidence="1">
    <location>
        <begin position="113"/>
        <end position="125"/>
    </location>
</feature>
<feature type="region of interest" description="Disordered" evidence="1">
    <location>
        <begin position="89"/>
        <end position="152"/>
    </location>
</feature>
<dbReference type="EMBL" id="KZ679703">
    <property type="protein sequence ID" value="PTB48096.1"/>
    <property type="molecule type" value="Genomic_DNA"/>
</dbReference>
<sequence length="152" mass="16809">MATSTGGGYRQLDRGYSMRKCLQQGPRLCLIHRLCSVGTGTVLRRIRVEQRRQGRWMDIAVVHAAITSDGSSYQRLLYGAELQYELSRVINHRPRSNQARPRPDPDPDPDPSCATTPSASGTASQDPDKKPTTTAVPESGLRRSVFCSEHEG</sequence>
<dbReference type="GeneID" id="36629541"/>
<evidence type="ECO:0000313" key="3">
    <source>
        <dbReference type="Proteomes" id="UP000241690"/>
    </source>
</evidence>
<protein>
    <submittedName>
        <fullName evidence="2">Uncharacterized protein</fullName>
    </submittedName>
</protein>
<name>A0A2T3ZTH2_TRIHA</name>
<keyword evidence="3" id="KW-1185">Reference proteome</keyword>
<evidence type="ECO:0000313" key="2">
    <source>
        <dbReference type="EMBL" id="PTB48096.1"/>
    </source>
</evidence>
<organism evidence="2 3">
    <name type="scientific">Trichoderma harzianum CBS 226.95</name>
    <dbReference type="NCBI Taxonomy" id="983964"/>
    <lineage>
        <taxon>Eukaryota</taxon>
        <taxon>Fungi</taxon>
        <taxon>Dikarya</taxon>
        <taxon>Ascomycota</taxon>
        <taxon>Pezizomycotina</taxon>
        <taxon>Sordariomycetes</taxon>
        <taxon>Hypocreomycetidae</taxon>
        <taxon>Hypocreales</taxon>
        <taxon>Hypocreaceae</taxon>
        <taxon>Trichoderma</taxon>
    </lineage>
</organism>
<gene>
    <name evidence="2" type="ORF">M431DRAFT_535868</name>
</gene>
<dbReference type="RefSeq" id="XP_024767773.1">
    <property type="nucleotide sequence ID" value="XM_024920972.1"/>
</dbReference>
<dbReference type="Proteomes" id="UP000241690">
    <property type="component" value="Unassembled WGS sequence"/>
</dbReference>
<dbReference type="AlphaFoldDB" id="A0A2T3ZTH2"/>
<reference evidence="2 3" key="1">
    <citation type="submission" date="2016-07" db="EMBL/GenBank/DDBJ databases">
        <title>Multiple horizontal gene transfer events from other fungi enriched the ability of initially mycotrophic Trichoderma (Ascomycota) to feed on dead plant biomass.</title>
        <authorList>
            <consortium name="DOE Joint Genome Institute"/>
            <person name="Aerts A."/>
            <person name="Atanasova L."/>
            <person name="Chenthamara K."/>
            <person name="Zhang J."/>
            <person name="Grujic M."/>
            <person name="Henrissat B."/>
            <person name="Kuo A."/>
            <person name="Salamov A."/>
            <person name="Lipzen A."/>
            <person name="Labutti K."/>
            <person name="Barry K."/>
            <person name="Miao Y."/>
            <person name="Rahimi M.J."/>
            <person name="Shen Q."/>
            <person name="Grigoriev I.V."/>
            <person name="Kubicek C.P."/>
            <person name="Druzhinina I.S."/>
        </authorList>
    </citation>
    <scope>NUCLEOTIDE SEQUENCE [LARGE SCALE GENOMIC DNA]</scope>
    <source>
        <strain evidence="2 3">CBS 226.95</strain>
    </source>
</reference>